<dbReference type="HOGENOM" id="CLU_1348944_0_0_1"/>
<evidence type="ECO:0000313" key="1">
    <source>
        <dbReference type="EMBL" id="KIV77232.1"/>
    </source>
</evidence>
<dbReference type="AlphaFoldDB" id="A0A0D1Y2U8"/>
<name>A0A0D1Y2U8_9EURO</name>
<gene>
    <name evidence="1" type="ORF">PV11_09047</name>
</gene>
<proteinExistence type="predicted"/>
<dbReference type="Proteomes" id="UP000053599">
    <property type="component" value="Unassembled WGS sequence"/>
</dbReference>
<accession>A0A0D1Y2U8</accession>
<reference evidence="1 2" key="1">
    <citation type="submission" date="2015-01" db="EMBL/GenBank/DDBJ databases">
        <title>The Genome Sequence of Exophiala sideris CBS121828.</title>
        <authorList>
            <consortium name="The Broad Institute Genomics Platform"/>
            <person name="Cuomo C."/>
            <person name="de Hoog S."/>
            <person name="Gorbushina A."/>
            <person name="Stielow B."/>
            <person name="Teixiera M."/>
            <person name="Abouelleil A."/>
            <person name="Chapman S.B."/>
            <person name="Priest M."/>
            <person name="Young S.K."/>
            <person name="Wortman J."/>
            <person name="Nusbaum C."/>
            <person name="Birren B."/>
        </authorList>
    </citation>
    <scope>NUCLEOTIDE SEQUENCE [LARGE SCALE GENOMIC DNA]</scope>
    <source>
        <strain evidence="1 2">CBS 121828</strain>
    </source>
</reference>
<sequence>MAAAAALGPLGNPTPLRGFVMYIPGHFVYTDQTQLMLHSFNFNHGGRMFDQEGRPRDLVVAIPDGFGSPTPMQSIETEPPTVAPLAIPPTCDPSPVLTDLDEANRYMISFVLKRKHQDSEPQSMAITADEDKPSKDLVQGWGNTVRLVVKEHNVNDYVYSVIDKENVVLFDQRTLAEPGRLSIFSVCPSSYTFYMTQALTDRS</sequence>
<protein>
    <submittedName>
        <fullName evidence="1">Uncharacterized protein</fullName>
    </submittedName>
</protein>
<evidence type="ECO:0000313" key="2">
    <source>
        <dbReference type="Proteomes" id="UP000053599"/>
    </source>
</evidence>
<organism evidence="1 2">
    <name type="scientific">Exophiala sideris</name>
    <dbReference type="NCBI Taxonomy" id="1016849"/>
    <lineage>
        <taxon>Eukaryota</taxon>
        <taxon>Fungi</taxon>
        <taxon>Dikarya</taxon>
        <taxon>Ascomycota</taxon>
        <taxon>Pezizomycotina</taxon>
        <taxon>Eurotiomycetes</taxon>
        <taxon>Chaetothyriomycetidae</taxon>
        <taxon>Chaetothyriales</taxon>
        <taxon>Herpotrichiellaceae</taxon>
        <taxon>Exophiala</taxon>
    </lineage>
</organism>
<dbReference type="EMBL" id="KN846954">
    <property type="protein sequence ID" value="KIV77232.1"/>
    <property type="molecule type" value="Genomic_DNA"/>
</dbReference>